<feature type="domain" description="TonB-dependent receptor plug" evidence="11">
    <location>
        <begin position="62"/>
        <end position="168"/>
    </location>
</feature>
<dbReference type="Pfam" id="PF07715">
    <property type="entry name" value="Plug"/>
    <property type="match status" value="1"/>
</dbReference>
<protein>
    <submittedName>
        <fullName evidence="12">TonB-dependent receptor</fullName>
    </submittedName>
</protein>
<keyword evidence="2" id="KW-0813">Transport</keyword>
<evidence type="ECO:0000256" key="6">
    <source>
        <dbReference type="ARBA" id="ARBA00023065"/>
    </source>
</evidence>
<evidence type="ECO:0000259" key="10">
    <source>
        <dbReference type="Pfam" id="PF00593"/>
    </source>
</evidence>
<organism evidence="12">
    <name type="scientific">hydrothermal vent metagenome</name>
    <dbReference type="NCBI Taxonomy" id="652676"/>
    <lineage>
        <taxon>unclassified sequences</taxon>
        <taxon>metagenomes</taxon>
        <taxon>ecological metagenomes</taxon>
    </lineage>
</organism>
<keyword evidence="8" id="KW-0472">Membrane</keyword>
<sequence>MINRHIFLTRILTGATALAGGLIVATSAMSFARAEDATSANEKKGVELEEIVVTSRRYEESIQDVALSVNVMTNDYLRTQGITTVNDVIDFSPGGAFVAFNKMQHEYSMRGINSQSEGSSGDSSVQTVIDNVVITKDFLKNPAMFDVSRVEILRGPQGTSFGRNASAGLIHILTNRPTDEFEAGFTASADTFNSFGIEGFVSGPLSETVSGRLAVNYDYTDGYMKRTSTGERLNGEENFAIRGSLLYNPTDDFQVFLKVEYNKDDDETSVRRSSDCTQPTLDGTGNSALAQSFGPAHPAWVDDNGNPFVYFDSCKFWETEISEGDFFVKREMVNVSAEMVYSINESVMLTSVTGYIDGNNDYLVEGNGTPRSVMFQKNKNDAWIFSEEMRLDNHASSDALRWLFGLYYMQDSQDRLDENRFYIGENAFGLNRIDTINTRINKGATESIGIFGEVSYDITDNLTATGGIRWSKDNKDYTSQNFGFGRGAILEGFADCTFFPPGGLFNCGTNASEAVGLITPVSTSGSWSKVNYKGTLEYKLDDAKLLYALISSGYKTGGFQNEPFLVEDQTTPYGAETSTNYEIGFKGDFGNQFRLNASAYYISYANMQILQFITQGEGFSQIVKNTKGADVYGIELEAVFQVTEDFRLTGTMSAIDSAFKGGTLVSFGPGDLVDISGTRPDNAPKWTGTFIAEYDIQLNNGSIVTVRGDWRGRSGVFDDLGEVPERLRPGVDKIGARITYQPENEAWSFSVFGKNLTNEADIINIGPPQPNNLQRPVAYAAPRSFGVVLNARF</sequence>
<name>A0A3B0R6N3_9ZZZZ</name>
<evidence type="ECO:0000313" key="12">
    <source>
        <dbReference type="EMBL" id="VAV87781.1"/>
    </source>
</evidence>
<keyword evidence="3" id="KW-0410">Iron transport</keyword>
<dbReference type="InterPro" id="IPR012910">
    <property type="entry name" value="Plug_dom"/>
</dbReference>
<dbReference type="InterPro" id="IPR000531">
    <property type="entry name" value="Beta-barrel_TonB"/>
</dbReference>
<dbReference type="AlphaFoldDB" id="A0A3B0R6N3"/>
<feature type="domain" description="TonB-dependent receptor-like beta-barrel" evidence="10">
    <location>
        <begin position="325"/>
        <end position="756"/>
    </location>
</feature>
<keyword evidence="7" id="KW-0798">TonB box</keyword>
<keyword evidence="12" id="KW-0675">Receptor</keyword>
<dbReference type="GO" id="GO:0009279">
    <property type="term" value="C:cell outer membrane"/>
    <property type="evidence" value="ECO:0007669"/>
    <property type="project" value="UniProtKB-SubCell"/>
</dbReference>
<evidence type="ECO:0000256" key="2">
    <source>
        <dbReference type="ARBA" id="ARBA00022448"/>
    </source>
</evidence>
<dbReference type="SUPFAM" id="SSF56935">
    <property type="entry name" value="Porins"/>
    <property type="match status" value="1"/>
</dbReference>
<evidence type="ECO:0000256" key="5">
    <source>
        <dbReference type="ARBA" id="ARBA00023004"/>
    </source>
</evidence>
<reference evidence="12" key="1">
    <citation type="submission" date="2018-06" db="EMBL/GenBank/DDBJ databases">
        <authorList>
            <person name="Zhirakovskaya E."/>
        </authorList>
    </citation>
    <scope>NUCLEOTIDE SEQUENCE</scope>
</reference>
<keyword evidence="9" id="KW-0998">Cell outer membrane</keyword>
<gene>
    <name evidence="12" type="ORF">MNBD_ALPHA02-1091</name>
</gene>
<evidence type="ECO:0000256" key="9">
    <source>
        <dbReference type="ARBA" id="ARBA00023237"/>
    </source>
</evidence>
<evidence type="ECO:0000259" key="11">
    <source>
        <dbReference type="Pfam" id="PF07715"/>
    </source>
</evidence>
<keyword evidence="6" id="KW-0406">Ion transport</keyword>
<evidence type="ECO:0000256" key="7">
    <source>
        <dbReference type="ARBA" id="ARBA00023077"/>
    </source>
</evidence>
<dbReference type="InterPro" id="IPR039426">
    <property type="entry name" value="TonB-dep_rcpt-like"/>
</dbReference>
<comment type="subcellular location">
    <subcellularLocation>
        <location evidence="1">Cell outer membrane</location>
        <topology evidence="1">Multi-pass membrane protein</topology>
    </subcellularLocation>
</comment>
<keyword evidence="5" id="KW-0408">Iron</keyword>
<dbReference type="EMBL" id="UOED01000030">
    <property type="protein sequence ID" value="VAV87781.1"/>
    <property type="molecule type" value="Genomic_DNA"/>
</dbReference>
<keyword evidence="4" id="KW-0812">Transmembrane</keyword>
<dbReference type="Pfam" id="PF00593">
    <property type="entry name" value="TonB_dep_Rec_b-barrel"/>
    <property type="match status" value="1"/>
</dbReference>
<dbReference type="PROSITE" id="PS52016">
    <property type="entry name" value="TONB_DEPENDENT_REC_3"/>
    <property type="match status" value="1"/>
</dbReference>
<accession>A0A3B0R6N3</accession>
<evidence type="ECO:0000256" key="4">
    <source>
        <dbReference type="ARBA" id="ARBA00022692"/>
    </source>
</evidence>
<proteinExistence type="predicted"/>
<evidence type="ECO:0000256" key="1">
    <source>
        <dbReference type="ARBA" id="ARBA00004571"/>
    </source>
</evidence>
<dbReference type="InterPro" id="IPR036942">
    <property type="entry name" value="Beta-barrel_TonB_sf"/>
</dbReference>
<evidence type="ECO:0000256" key="8">
    <source>
        <dbReference type="ARBA" id="ARBA00023136"/>
    </source>
</evidence>
<dbReference type="Gene3D" id="2.40.170.20">
    <property type="entry name" value="TonB-dependent receptor, beta-barrel domain"/>
    <property type="match status" value="1"/>
</dbReference>
<dbReference type="PANTHER" id="PTHR32552">
    <property type="entry name" value="FERRICHROME IRON RECEPTOR-RELATED"/>
    <property type="match status" value="1"/>
</dbReference>
<dbReference type="PANTHER" id="PTHR32552:SF81">
    <property type="entry name" value="TONB-DEPENDENT OUTER MEMBRANE RECEPTOR"/>
    <property type="match status" value="1"/>
</dbReference>
<evidence type="ECO:0000256" key="3">
    <source>
        <dbReference type="ARBA" id="ARBA00022496"/>
    </source>
</evidence>
<dbReference type="GO" id="GO:0006826">
    <property type="term" value="P:iron ion transport"/>
    <property type="evidence" value="ECO:0007669"/>
    <property type="project" value="UniProtKB-KW"/>
</dbReference>